<dbReference type="InterPro" id="IPR050469">
    <property type="entry name" value="Diguanylate_Cyclase"/>
</dbReference>
<dbReference type="SMART" id="SM00065">
    <property type="entry name" value="GAF"/>
    <property type="match status" value="1"/>
</dbReference>
<dbReference type="PANTHER" id="PTHR45138">
    <property type="entry name" value="REGULATORY COMPONENTS OF SENSORY TRANSDUCTION SYSTEM"/>
    <property type="match status" value="1"/>
</dbReference>
<keyword evidence="3" id="KW-1185">Reference proteome</keyword>
<dbReference type="SUPFAM" id="SSF55073">
    <property type="entry name" value="Nucleotide cyclase"/>
    <property type="match status" value="1"/>
</dbReference>
<dbReference type="Pfam" id="PF00990">
    <property type="entry name" value="GGDEF"/>
    <property type="match status" value="1"/>
</dbReference>
<proteinExistence type="predicted"/>
<feature type="domain" description="GGDEF" evidence="1">
    <location>
        <begin position="196"/>
        <end position="327"/>
    </location>
</feature>
<dbReference type="AlphaFoldDB" id="A0A641AR88"/>
<dbReference type="GO" id="GO:0052621">
    <property type="term" value="F:diguanylate cyclase activity"/>
    <property type="evidence" value="ECO:0007669"/>
    <property type="project" value="TreeGrafter"/>
</dbReference>
<dbReference type="SMART" id="SM00267">
    <property type="entry name" value="GGDEF"/>
    <property type="match status" value="1"/>
</dbReference>
<reference evidence="2" key="1">
    <citation type="submission" date="2019-09" db="EMBL/GenBank/DDBJ databases">
        <authorList>
            <person name="Li J."/>
        </authorList>
    </citation>
    <scope>NUCLEOTIDE SEQUENCE [LARGE SCALE GENOMIC DNA]</scope>
    <source>
        <strain evidence="2">NRBC 14897</strain>
    </source>
</reference>
<dbReference type="InterPro" id="IPR003018">
    <property type="entry name" value="GAF"/>
</dbReference>
<dbReference type="PROSITE" id="PS50887">
    <property type="entry name" value="GGDEF"/>
    <property type="match status" value="1"/>
</dbReference>
<name>A0A641AR88_9ACTN</name>
<evidence type="ECO:0000259" key="1">
    <source>
        <dbReference type="PROSITE" id="PS50887"/>
    </source>
</evidence>
<comment type="caution">
    <text evidence="2">The sequence shown here is derived from an EMBL/GenBank/DDBJ whole genome shotgun (WGS) entry which is preliminary data.</text>
</comment>
<dbReference type="Gene3D" id="3.30.70.270">
    <property type="match status" value="1"/>
</dbReference>
<sequence>MAHLLTQKHVLNDLLETAAEHACEALGAATVSISRVVPSGDVVETLINVGDLADGEQRWPDDETYEIWGDRGLMSAVIDRTTMVESVDDVQADDRERALLRRLGKGCSLTSPIVVDGNTWGEVYATRHVGVPVFDRDAVGYAEVLVAILAAAIARTIRETDLQELAFHDPLTGLFNRRALDEHAAALFDLGDEPSRAVVVVALDVNRLKQVNDTEGHATGDRVLRSLAAALAFTFEQIASSIVARVGGDEFTVVASGDDVVLVEDAVRTLCRDVTDKSDRIGLSAGIASVVLTPDSEITMPDLFAAADRALYVAKRTGSVGPVIADDLVA</sequence>
<dbReference type="Pfam" id="PF01590">
    <property type="entry name" value="GAF"/>
    <property type="match status" value="1"/>
</dbReference>
<dbReference type="InterPro" id="IPR043128">
    <property type="entry name" value="Rev_trsase/Diguanyl_cyclase"/>
</dbReference>
<dbReference type="InterPro" id="IPR029787">
    <property type="entry name" value="Nucleotide_cyclase"/>
</dbReference>
<dbReference type="SUPFAM" id="SSF55781">
    <property type="entry name" value="GAF domain-like"/>
    <property type="match status" value="1"/>
</dbReference>
<dbReference type="GO" id="GO:0043709">
    <property type="term" value="P:cell adhesion involved in single-species biofilm formation"/>
    <property type="evidence" value="ECO:0007669"/>
    <property type="project" value="TreeGrafter"/>
</dbReference>
<dbReference type="GO" id="GO:1902201">
    <property type="term" value="P:negative regulation of bacterial-type flagellum-dependent cell motility"/>
    <property type="evidence" value="ECO:0007669"/>
    <property type="project" value="TreeGrafter"/>
</dbReference>
<dbReference type="InterPro" id="IPR000160">
    <property type="entry name" value="GGDEF_dom"/>
</dbReference>
<dbReference type="Proteomes" id="UP001515100">
    <property type="component" value="Unassembled WGS sequence"/>
</dbReference>
<evidence type="ECO:0000313" key="3">
    <source>
        <dbReference type="Proteomes" id="UP001515100"/>
    </source>
</evidence>
<dbReference type="Gene3D" id="3.30.450.40">
    <property type="match status" value="1"/>
</dbReference>
<protein>
    <submittedName>
        <fullName evidence="2">Sensor domain-containing diguanylate cyclase</fullName>
    </submittedName>
</protein>
<gene>
    <name evidence="2" type="ORF">ESP62_004610</name>
</gene>
<accession>A0A641AR88</accession>
<evidence type="ECO:0000313" key="2">
    <source>
        <dbReference type="EMBL" id="KAA1380465.1"/>
    </source>
</evidence>
<dbReference type="PANTHER" id="PTHR45138:SF24">
    <property type="entry name" value="DIGUANYLATE CYCLASE DGCC-RELATED"/>
    <property type="match status" value="1"/>
</dbReference>
<dbReference type="InterPro" id="IPR029016">
    <property type="entry name" value="GAF-like_dom_sf"/>
</dbReference>
<organism evidence="2 3">
    <name type="scientific">Aeromicrobium fastidiosum</name>
    <dbReference type="NCBI Taxonomy" id="52699"/>
    <lineage>
        <taxon>Bacteria</taxon>
        <taxon>Bacillati</taxon>
        <taxon>Actinomycetota</taxon>
        <taxon>Actinomycetes</taxon>
        <taxon>Propionibacteriales</taxon>
        <taxon>Nocardioidaceae</taxon>
        <taxon>Aeromicrobium</taxon>
    </lineage>
</organism>
<dbReference type="GO" id="GO:0005886">
    <property type="term" value="C:plasma membrane"/>
    <property type="evidence" value="ECO:0007669"/>
    <property type="project" value="TreeGrafter"/>
</dbReference>
<dbReference type="CDD" id="cd01949">
    <property type="entry name" value="GGDEF"/>
    <property type="match status" value="1"/>
</dbReference>
<dbReference type="EMBL" id="SDPP02000001">
    <property type="protein sequence ID" value="KAA1380465.1"/>
    <property type="molecule type" value="Genomic_DNA"/>
</dbReference>
<dbReference type="NCBIfam" id="TIGR00254">
    <property type="entry name" value="GGDEF"/>
    <property type="match status" value="1"/>
</dbReference>
<dbReference type="OrthoDB" id="23692at2"/>
<dbReference type="RefSeq" id="WP_129180954.1">
    <property type="nucleotide sequence ID" value="NZ_JAGIOG010000001.1"/>
</dbReference>